<evidence type="ECO:0000256" key="3">
    <source>
        <dbReference type="ARBA" id="ARBA00023027"/>
    </source>
</evidence>
<feature type="domain" description="D-isomer specific 2-hydroxyacid dehydrogenase NAD-binding" evidence="4">
    <location>
        <begin position="3"/>
        <end position="116"/>
    </location>
</feature>
<dbReference type="EMBL" id="JASCIR010000017">
    <property type="protein sequence ID" value="MDI3388537.1"/>
    <property type="molecule type" value="Genomic_DNA"/>
</dbReference>
<evidence type="ECO:0000256" key="1">
    <source>
        <dbReference type="ARBA" id="ARBA00005854"/>
    </source>
</evidence>
<accession>A0ABT6RVX2</accession>
<gene>
    <name evidence="5" type="ORF">QIS99_20340</name>
</gene>
<comment type="similarity">
    <text evidence="1">Belongs to the D-isomer specific 2-hydroxyacid dehydrogenase family.</text>
</comment>
<keyword evidence="3" id="KW-0520">NAD</keyword>
<reference evidence="5 6" key="1">
    <citation type="submission" date="2023-05" db="EMBL/GenBank/DDBJ databases">
        <title>Draft genome sequence of Streptomyces sp. B-S-A8 isolated from a cave soil in Thailand.</title>
        <authorList>
            <person name="Chamroensaksri N."/>
            <person name="Muangham S."/>
        </authorList>
    </citation>
    <scope>NUCLEOTIDE SEQUENCE [LARGE SCALE GENOMIC DNA]</scope>
    <source>
        <strain evidence="5 6">B-S-A8</strain>
    </source>
</reference>
<dbReference type="PANTHER" id="PTHR43761:SF1">
    <property type="entry name" value="D-ISOMER SPECIFIC 2-HYDROXYACID DEHYDROGENASE CATALYTIC DOMAIN-CONTAINING PROTEIN-RELATED"/>
    <property type="match status" value="1"/>
</dbReference>
<comment type="caution">
    <text evidence="5">The sequence shown here is derived from an EMBL/GenBank/DDBJ whole genome shotgun (WGS) entry which is preliminary data.</text>
</comment>
<protein>
    <submittedName>
        <fullName evidence="5">NAD(P)-dependent oxidoreductase</fullName>
    </submittedName>
</protein>
<dbReference type="Gene3D" id="3.40.50.720">
    <property type="entry name" value="NAD(P)-binding Rossmann-like Domain"/>
    <property type="match status" value="2"/>
</dbReference>
<dbReference type="PANTHER" id="PTHR43761">
    <property type="entry name" value="D-ISOMER SPECIFIC 2-HYDROXYACID DEHYDROGENASE FAMILY PROTEIN (AFU_ORTHOLOGUE AFUA_1G13630)"/>
    <property type="match status" value="1"/>
</dbReference>
<dbReference type="InterPro" id="IPR036291">
    <property type="entry name" value="NAD(P)-bd_dom_sf"/>
</dbReference>
<dbReference type="InterPro" id="IPR006140">
    <property type="entry name" value="D-isomer_DH_NAD-bd"/>
</dbReference>
<evidence type="ECO:0000313" key="5">
    <source>
        <dbReference type="EMBL" id="MDI3388537.1"/>
    </source>
</evidence>
<dbReference type="SUPFAM" id="SSF51735">
    <property type="entry name" value="NAD(P)-binding Rossmann-fold domains"/>
    <property type="match status" value="1"/>
</dbReference>
<dbReference type="Proteomes" id="UP001224661">
    <property type="component" value="Unassembled WGS sequence"/>
</dbReference>
<dbReference type="InterPro" id="IPR029753">
    <property type="entry name" value="D-isomer_DH_CS"/>
</dbReference>
<dbReference type="PROSITE" id="PS00671">
    <property type="entry name" value="D_2_HYDROXYACID_DH_3"/>
    <property type="match status" value="1"/>
</dbReference>
<organism evidence="5 6">
    <name type="scientific">Streptomyces solicavernae</name>
    <dbReference type="NCBI Taxonomy" id="3043614"/>
    <lineage>
        <taxon>Bacteria</taxon>
        <taxon>Bacillati</taxon>
        <taxon>Actinomycetota</taxon>
        <taxon>Actinomycetes</taxon>
        <taxon>Kitasatosporales</taxon>
        <taxon>Streptomycetaceae</taxon>
        <taxon>Streptomyces</taxon>
    </lineage>
</organism>
<dbReference type="InterPro" id="IPR050418">
    <property type="entry name" value="D-iso_2-hydroxyacid_DH_PdxB"/>
</dbReference>
<keyword evidence="2" id="KW-0560">Oxidoreductase</keyword>
<sequence length="152" mass="16316">MAAFDPHAAPERWPGGVERTGSVDDLAATADLLSLHLPLTDGTRGLVDARLLGLMRPGGFLVNVARGELVDRDALLAAVDSGRLTGAAVDVFPVEPPPTDDPLRRHPRIRLSPHVAYLSGTSHRAYVCKPAENVIAWHRTGRPLTPVVDPTR</sequence>
<keyword evidence="6" id="KW-1185">Reference proteome</keyword>
<dbReference type="Pfam" id="PF02826">
    <property type="entry name" value="2-Hacid_dh_C"/>
    <property type="match status" value="1"/>
</dbReference>
<name>A0ABT6RVX2_9ACTN</name>
<evidence type="ECO:0000313" key="6">
    <source>
        <dbReference type="Proteomes" id="UP001224661"/>
    </source>
</evidence>
<proteinExistence type="inferred from homology"/>
<evidence type="ECO:0000256" key="2">
    <source>
        <dbReference type="ARBA" id="ARBA00023002"/>
    </source>
</evidence>
<dbReference type="RefSeq" id="WP_282515003.1">
    <property type="nucleotide sequence ID" value="NZ_JASCIR010000017.1"/>
</dbReference>
<evidence type="ECO:0000259" key="4">
    <source>
        <dbReference type="Pfam" id="PF02826"/>
    </source>
</evidence>